<evidence type="ECO:0000313" key="1">
    <source>
        <dbReference type="EMBL" id="BCB74151.1"/>
    </source>
</evidence>
<dbReference type="InterPro" id="IPR021607">
    <property type="entry name" value="DUF3224"/>
</dbReference>
<evidence type="ECO:0000313" key="2">
    <source>
        <dbReference type="Proteomes" id="UP000502508"/>
    </source>
</evidence>
<gene>
    <name evidence="1" type="ORF">Pflav_005610</name>
</gene>
<reference evidence="1 2" key="1">
    <citation type="submission" date="2020-03" db="EMBL/GenBank/DDBJ databases">
        <title>Whole genome shotgun sequence of Phytohabitans flavus NBRC 107702.</title>
        <authorList>
            <person name="Komaki H."/>
            <person name="Tamura T."/>
        </authorList>
    </citation>
    <scope>NUCLEOTIDE SEQUENCE [LARGE SCALE GENOMIC DNA]</scope>
    <source>
        <strain evidence="1 2">NBRC 107702</strain>
    </source>
</reference>
<dbReference type="AlphaFoldDB" id="A0A6F8XK37"/>
<dbReference type="SUPFAM" id="SSF159238">
    <property type="entry name" value="SO1590-like"/>
    <property type="match status" value="1"/>
</dbReference>
<name>A0A6F8XK37_9ACTN</name>
<proteinExistence type="predicted"/>
<evidence type="ECO:0008006" key="3">
    <source>
        <dbReference type="Google" id="ProtNLM"/>
    </source>
</evidence>
<organism evidence="1 2">
    <name type="scientific">Phytohabitans flavus</name>
    <dbReference type="NCBI Taxonomy" id="1076124"/>
    <lineage>
        <taxon>Bacteria</taxon>
        <taxon>Bacillati</taxon>
        <taxon>Actinomycetota</taxon>
        <taxon>Actinomycetes</taxon>
        <taxon>Micromonosporales</taxon>
        <taxon>Micromonosporaceae</taxon>
    </lineage>
</organism>
<dbReference type="InterPro" id="IPR023159">
    <property type="entry name" value="SO1590-like_sf"/>
</dbReference>
<dbReference type="EMBL" id="AP022870">
    <property type="protein sequence ID" value="BCB74151.1"/>
    <property type="molecule type" value="Genomic_DNA"/>
</dbReference>
<keyword evidence="2" id="KW-1185">Reference proteome</keyword>
<dbReference type="Proteomes" id="UP000502508">
    <property type="component" value="Chromosome"/>
</dbReference>
<accession>A0A6F8XK37</accession>
<protein>
    <recommendedName>
        <fullName evidence="3">DUF3224 domain-containing protein</fullName>
    </recommendedName>
</protein>
<dbReference type="Pfam" id="PF11528">
    <property type="entry name" value="DUF3224"/>
    <property type="match status" value="1"/>
</dbReference>
<sequence length="137" mass="14431">MLSAMTEYAKGAFTIEGWDQETFDEAEGAALSQAKVTKTFTGDLTGTSSTRILMCLTQVETSSAYVGFERFSGTVGGRAGTFVLHHNATADAADGQALYWAIVPDSGTGDLRTIRGAGQIIVDGAGGHAYTLEYSFD</sequence>
<reference evidence="1 2" key="2">
    <citation type="submission" date="2020-03" db="EMBL/GenBank/DDBJ databases">
        <authorList>
            <person name="Ichikawa N."/>
            <person name="Kimura A."/>
            <person name="Kitahashi Y."/>
            <person name="Uohara A."/>
        </authorList>
    </citation>
    <scope>NUCLEOTIDE SEQUENCE [LARGE SCALE GENOMIC DNA]</scope>
    <source>
        <strain evidence="1 2">NBRC 107702</strain>
    </source>
</reference>
<dbReference type="Gene3D" id="2.40.350.10">
    <property type="entry name" value="SO1590-like"/>
    <property type="match status" value="1"/>
</dbReference>
<dbReference type="KEGG" id="pfla:Pflav_005610"/>